<proteinExistence type="predicted"/>
<dbReference type="RefSeq" id="WP_192782794.1">
    <property type="nucleotide sequence ID" value="NZ_JADBEG010000001.1"/>
</dbReference>
<evidence type="ECO:0000256" key="1">
    <source>
        <dbReference type="SAM" id="Phobius"/>
    </source>
</evidence>
<comment type="caution">
    <text evidence="2">The sequence shown here is derived from an EMBL/GenBank/DDBJ whole genome shotgun (WGS) entry which is preliminary data.</text>
</comment>
<dbReference type="Proteomes" id="UP000631670">
    <property type="component" value="Unassembled WGS sequence"/>
</dbReference>
<evidence type="ECO:0000313" key="2">
    <source>
        <dbReference type="EMBL" id="MBE1500920.1"/>
    </source>
</evidence>
<feature type="transmembrane region" description="Helical" evidence="1">
    <location>
        <begin position="12"/>
        <end position="27"/>
    </location>
</feature>
<keyword evidence="1" id="KW-1133">Transmembrane helix</keyword>
<keyword evidence="1" id="KW-0472">Membrane</keyword>
<sequence length="53" mass="5811">MTRRRGERQPVRLLALFTLVGIGIIVFEPVAAMLVPLLLFTLAVAVLISAVKH</sequence>
<dbReference type="EMBL" id="JADBEG010000001">
    <property type="protein sequence ID" value="MBE1500920.1"/>
    <property type="molecule type" value="Genomic_DNA"/>
</dbReference>
<organism evidence="2 3">
    <name type="scientific">Amycolatopsis lexingtonensis</name>
    <dbReference type="NCBI Taxonomy" id="218822"/>
    <lineage>
        <taxon>Bacteria</taxon>
        <taxon>Bacillati</taxon>
        <taxon>Actinomycetota</taxon>
        <taxon>Actinomycetes</taxon>
        <taxon>Pseudonocardiales</taxon>
        <taxon>Pseudonocardiaceae</taxon>
        <taxon>Amycolatopsis</taxon>
    </lineage>
</organism>
<accession>A0ABR9ICL7</accession>
<protein>
    <submittedName>
        <fullName evidence="2">Divalent metal cation (Fe/Co/Zn/Cd) transporter</fullName>
    </submittedName>
</protein>
<keyword evidence="1" id="KW-0812">Transmembrane</keyword>
<reference evidence="2 3" key="1">
    <citation type="submission" date="2020-10" db="EMBL/GenBank/DDBJ databases">
        <title>Sequencing the genomes of 1000 actinobacteria strains.</title>
        <authorList>
            <person name="Klenk H.-P."/>
        </authorList>
    </citation>
    <scope>NUCLEOTIDE SEQUENCE [LARGE SCALE GENOMIC DNA]</scope>
    <source>
        <strain evidence="2 3">DSM 44653</strain>
    </source>
</reference>
<keyword evidence="3" id="KW-1185">Reference proteome</keyword>
<name>A0ABR9ICL7_9PSEU</name>
<gene>
    <name evidence="2" type="ORF">H4696_008020</name>
</gene>
<evidence type="ECO:0000313" key="3">
    <source>
        <dbReference type="Proteomes" id="UP000631670"/>
    </source>
</evidence>